<name>A0A8S4P8L1_OWEFU</name>
<sequence length="203" mass="24499">MHFGRELVPILLVFVTFTSAIYIETKKPSRFQIYKKHLKKRGRQLFKSDPDIDNYLSIYDTDVMIWRCRNAIQPPYDGSPIPVVELYCEVLGSVADLQWFHNGKKIHVERNPRYQLSAVSHYYRHYWFNQWINFTLKIFNATNKDSGIYTVKAISPKKKTQSKTVFMDISVKQWSLKHHRSHNMIEKIQRYKYYKRMRRRDSQ</sequence>
<dbReference type="InterPro" id="IPR013783">
    <property type="entry name" value="Ig-like_fold"/>
</dbReference>
<keyword evidence="3" id="KW-1185">Reference proteome</keyword>
<organism evidence="2 3">
    <name type="scientific">Owenia fusiformis</name>
    <name type="common">Polychaete worm</name>
    <dbReference type="NCBI Taxonomy" id="6347"/>
    <lineage>
        <taxon>Eukaryota</taxon>
        <taxon>Metazoa</taxon>
        <taxon>Spiralia</taxon>
        <taxon>Lophotrochozoa</taxon>
        <taxon>Annelida</taxon>
        <taxon>Polychaeta</taxon>
        <taxon>Sedentaria</taxon>
        <taxon>Canalipalpata</taxon>
        <taxon>Sabellida</taxon>
        <taxon>Oweniida</taxon>
        <taxon>Oweniidae</taxon>
        <taxon>Owenia</taxon>
    </lineage>
</organism>
<dbReference type="Pfam" id="PF07679">
    <property type="entry name" value="I-set"/>
    <property type="match status" value="1"/>
</dbReference>
<proteinExistence type="predicted"/>
<dbReference type="Proteomes" id="UP000749559">
    <property type="component" value="Unassembled WGS sequence"/>
</dbReference>
<dbReference type="AlphaFoldDB" id="A0A8S4P8L1"/>
<dbReference type="InterPro" id="IPR013098">
    <property type="entry name" value="Ig_I-set"/>
</dbReference>
<dbReference type="InterPro" id="IPR007110">
    <property type="entry name" value="Ig-like_dom"/>
</dbReference>
<dbReference type="SUPFAM" id="SSF48726">
    <property type="entry name" value="Immunoglobulin"/>
    <property type="match status" value="1"/>
</dbReference>
<accession>A0A8S4P8L1</accession>
<protein>
    <recommendedName>
        <fullName evidence="1">Ig-like domain-containing protein</fullName>
    </recommendedName>
</protein>
<evidence type="ECO:0000313" key="3">
    <source>
        <dbReference type="Proteomes" id="UP000749559"/>
    </source>
</evidence>
<dbReference type="PROSITE" id="PS50835">
    <property type="entry name" value="IG_LIKE"/>
    <property type="match status" value="1"/>
</dbReference>
<comment type="caution">
    <text evidence="2">The sequence shown here is derived from an EMBL/GenBank/DDBJ whole genome shotgun (WGS) entry which is preliminary data.</text>
</comment>
<reference evidence="2" key="1">
    <citation type="submission" date="2022-03" db="EMBL/GenBank/DDBJ databases">
        <authorList>
            <person name="Martin C."/>
        </authorList>
    </citation>
    <scope>NUCLEOTIDE SEQUENCE</scope>
</reference>
<gene>
    <name evidence="2" type="ORF">OFUS_LOCUS15777</name>
</gene>
<dbReference type="EMBL" id="CAIIXF020000007">
    <property type="protein sequence ID" value="CAH1790591.1"/>
    <property type="molecule type" value="Genomic_DNA"/>
</dbReference>
<feature type="domain" description="Ig-like" evidence="1">
    <location>
        <begin position="50"/>
        <end position="170"/>
    </location>
</feature>
<evidence type="ECO:0000313" key="2">
    <source>
        <dbReference type="EMBL" id="CAH1790591.1"/>
    </source>
</evidence>
<dbReference type="CDD" id="cd00096">
    <property type="entry name" value="Ig"/>
    <property type="match status" value="1"/>
</dbReference>
<dbReference type="OrthoDB" id="6283644at2759"/>
<dbReference type="InterPro" id="IPR036179">
    <property type="entry name" value="Ig-like_dom_sf"/>
</dbReference>
<evidence type="ECO:0000259" key="1">
    <source>
        <dbReference type="PROSITE" id="PS50835"/>
    </source>
</evidence>
<dbReference type="Gene3D" id="2.60.40.10">
    <property type="entry name" value="Immunoglobulins"/>
    <property type="match status" value="1"/>
</dbReference>